<gene>
    <name evidence="4" type="ORF">J2S42_007219</name>
</gene>
<dbReference type="EMBL" id="JAUSUZ010000001">
    <property type="protein sequence ID" value="MDQ0370550.1"/>
    <property type="molecule type" value="Genomic_DNA"/>
</dbReference>
<accession>A0AAE3W741</accession>
<sequence length="149" mass="16099">MAILVRPVQGADADRVAELLTQLGYPADGAAVASRLDYWGDEPSAAVFVAVADELVVGVAAVHVSPLLEVDGHYARLVALVVDADARRGGIGRALMAAVEAYASAFRCAFVEVTSGRRPEREAAHRFYRGLGFEDLNDIAYRFRKRLPQ</sequence>
<evidence type="ECO:0000256" key="2">
    <source>
        <dbReference type="ARBA" id="ARBA00023315"/>
    </source>
</evidence>
<evidence type="ECO:0000259" key="3">
    <source>
        <dbReference type="PROSITE" id="PS51186"/>
    </source>
</evidence>
<dbReference type="PROSITE" id="PS51186">
    <property type="entry name" value="GNAT"/>
    <property type="match status" value="1"/>
</dbReference>
<dbReference type="InterPro" id="IPR016181">
    <property type="entry name" value="Acyl_CoA_acyltransferase"/>
</dbReference>
<dbReference type="SUPFAM" id="SSF55729">
    <property type="entry name" value="Acyl-CoA N-acyltransferases (Nat)"/>
    <property type="match status" value="1"/>
</dbReference>
<name>A0AAE3W741_9ACTN</name>
<dbReference type="GO" id="GO:0016747">
    <property type="term" value="F:acyltransferase activity, transferring groups other than amino-acyl groups"/>
    <property type="evidence" value="ECO:0007669"/>
    <property type="project" value="InterPro"/>
</dbReference>
<dbReference type="PANTHER" id="PTHR43877">
    <property type="entry name" value="AMINOALKYLPHOSPHONATE N-ACETYLTRANSFERASE-RELATED-RELATED"/>
    <property type="match status" value="1"/>
</dbReference>
<protein>
    <submittedName>
        <fullName evidence="4">GNAT superfamily N-acetyltransferase</fullName>
    </submittedName>
</protein>
<proteinExistence type="predicted"/>
<evidence type="ECO:0000313" key="4">
    <source>
        <dbReference type="EMBL" id="MDQ0370550.1"/>
    </source>
</evidence>
<dbReference type="InterPro" id="IPR000182">
    <property type="entry name" value="GNAT_dom"/>
</dbReference>
<keyword evidence="2" id="KW-0012">Acyltransferase</keyword>
<feature type="domain" description="N-acetyltransferase" evidence="3">
    <location>
        <begin position="3"/>
        <end position="148"/>
    </location>
</feature>
<evidence type="ECO:0000313" key="5">
    <source>
        <dbReference type="Proteomes" id="UP001240236"/>
    </source>
</evidence>
<keyword evidence="5" id="KW-1185">Reference proteome</keyword>
<dbReference type="CDD" id="cd04301">
    <property type="entry name" value="NAT_SF"/>
    <property type="match status" value="1"/>
</dbReference>
<dbReference type="RefSeq" id="WP_307246599.1">
    <property type="nucleotide sequence ID" value="NZ_JAUSUZ010000001.1"/>
</dbReference>
<dbReference type="InterPro" id="IPR050832">
    <property type="entry name" value="Bact_Acetyltransf"/>
</dbReference>
<comment type="caution">
    <text evidence="4">The sequence shown here is derived from an EMBL/GenBank/DDBJ whole genome shotgun (WGS) entry which is preliminary data.</text>
</comment>
<dbReference type="Proteomes" id="UP001240236">
    <property type="component" value="Unassembled WGS sequence"/>
</dbReference>
<reference evidence="4 5" key="1">
    <citation type="submission" date="2023-07" db="EMBL/GenBank/DDBJ databases">
        <title>Sequencing the genomes of 1000 actinobacteria strains.</title>
        <authorList>
            <person name="Klenk H.-P."/>
        </authorList>
    </citation>
    <scope>NUCLEOTIDE SEQUENCE [LARGE SCALE GENOMIC DNA]</scope>
    <source>
        <strain evidence="4 5">DSM 44709</strain>
    </source>
</reference>
<keyword evidence="1" id="KW-0808">Transferase</keyword>
<dbReference type="AlphaFoldDB" id="A0AAE3W741"/>
<evidence type="ECO:0000256" key="1">
    <source>
        <dbReference type="ARBA" id="ARBA00022679"/>
    </source>
</evidence>
<dbReference type="Gene3D" id="3.40.630.30">
    <property type="match status" value="1"/>
</dbReference>
<organism evidence="4 5">
    <name type="scientific">Catenuloplanes indicus</name>
    <dbReference type="NCBI Taxonomy" id="137267"/>
    <lineage>
        <taxon>Bacteria</taxon>
        <taxon>Bacillati</taxon>
        <taxon>Actinomycetota</taxon>
        <taxon>Actinomycetes</taxon>
        <taxon>Micromonosporales</taxon>
        <taxon>Micromonosporaceae</taxon>
        <taxon>Catenuloplanes</taxon>
    </lineage>
</organism>
<dbReference type="Pfam" id="PF00583">
    <property type="entry name" value="Acetyltransf_1"/>
    <property type="match status" value="1"/>
</dbReference>